<comment type="caution">
    <text evidence="2">The sequence shown here is derived from an EMBL/GenBank/DDBJ whole genome shotgun (WGS) entry which is preliminary data.</text>
</comment>
<dbReference type="Proteomes" id="UP001412067">
    <property type="component" value="Unassembled WGS sequence"/>
</dbReference>
<dbReference type="EMBL" id="JBBWWR010000007">
    <property type="protein sequence ID" value="KAK8963189.1"/>
    <property type="molecule type" value="Genomic_DNA"/>
</dbReference>
<feature type="compositionally biased region" description="Low complexity" evidence="1">
    <location>
        <begin position="102"/>
        <end position="115"/>
    </location>
</feature>
<reference evidence="2 3" key="1">
    <citation type="journal article" date="2022" name="Nat. Plants">
        <title>Genomes of leafy and leafless Platanthera orchids illuminate the evolution of mycoheterotrophy.</title>
        <authorList>
            <person name="Li M.H."/>
            <person name="Liu K.W."/>
            <person name="Li Z."/>
            <person name="Lu H.C."/>
            <person name="Ye Q.L."/>
            <person name="Zhang D."/>
            <person name="Wang J.Y."/>
            <person name="Li Y.F."/>
            <person name="Zhong Z.M."/>
            <person name="Liu X."/>
            <person name="Yu X."/>
            <person name="Liu D.K."/>
            <person name="Tu X.D."/>
            <person name="Liu B."/>
            <person name="Hao Y."/>
            <person name="Liao X.Y."/>
            <person name="Jiang Y.T."/>
            <person name="Sun W.H."/>
            <person name="Chen J."/>
            <person name="Chen Y.Q."/>
            <person name="Ai Y."/>
            <person name="Zhai J.W."/>
            <person name="Wu S.S."/>
            <person name="Zhou Z."/>
            <person name="Hsiao Y.Y."/>
            <person name="Wu W.L."/>
            <person name="Chen Y.Y."/>
            <person name="Lin Y.F."/>
            <person name="Hsu J.L."/>
            <person name="Li C.Y."/>
            <person name="Wang Z.W."/>
            <person name="Zhao X."/>
            <person name="Zhong W.Y."/>
            <person name="Ma X.K."/>
            <person name="Ma L."/>
            <person name="Huang J."/>
            <person name="Chen G.Z."/>
            <person name="Huang M.Z."/>
            <person name="Huang L."/>
            <person name="Peng D.H."/>
            <person name="Luo Y.B."/>
            <person name="Zou S.Q."/>
            <person name="Chen S.P."/>
            <person name="Lan S."/>
            <person name="Tsai W.C."/>
            <person name="Van de Peer Y."/>
            <person name="Liu Z.J."/>
        </authorList>
    </citation>
    <scope>NUCLEOTIDE SEQUENCE [LARGE SCALE GENOMIC DNA]</scope>
    <source>
        <strain evidence="2">Lor288</strain>
    </source>
</reference>
<keyword evidence="3" id="KW-1185">Reference proteome</keyword>
<evidence type="ECO:0000313" key="3">
    <source>
        <dbReference type="Proteomes" id="UP001412067"/>
    </source>
</evidence>
<evidence type="ECO:0000313" key="2">
    <source>
        <dbReference type="EMBL" id="KAK8963189.1"/>
    </source>
</evidence>
<proteinExistence type="predicted"/>
<name>A0ABR2MHL1_9ASPA</name>
<protein>
    <submittedName>
        <fullName evidence="2">Uncharacterized protein</fullName>
    </submittedName>
</protein>
<accession>A0ABR2MHL1</accession>
<feature type="region of interest" description="Disordered" evidence="1">
    <location>
        <begin position="98"/>
        <end position="122"/>
    </location>
</feature>
<gene>
    <name evidence="2" type="ORF">KSP40_PGU018752</name>
</gene>
<organism evidence="2 3">
    <name type="scientific">Platanthera guangdongensis</name>
    <dbReference type="NCBI Taxonomy" id="2320717"/>
    <lineage>
        <taxon>Eukaryota</taxon>
        <taxon>Viridiplantae</taxon>
        <taxon>Streptophyta</taxon>
        <taxon>Embryophyta</taxon>
        <taxon>Tracheophyta</taxon>
        <taxon>Spermatophyta</taxon>
        <taxon>Magnoliopsida</taxon>
        <taxon>Liliopsida</taxon>
        <taxon>Asparagales</taxon>
        <taxon>Orchidaceae</taxon>
        <taxon>Orchidoideae</taxon>
        <taxon>Orchideae</taxon>
        <taxon>Orchidinae</taxon>
        <taxon>Platanthera</taxon>
    </lineage>
</organism>
<evidence type="ECO:0000256" key="1">
    <source>
        <dbReference type="SAM" id="MobiDB-lite"/>
    </source>
</evidence>
<sequence length="122" mass="13298">MDYQNLHSSGDSESTRPSFNFLQRSYTMEVRSYNDENNDPPNSRAIPYDALNVGLGGIGKVKRVRFVPHFVILSRVHFGKSGNLGYEAVVHHASLSIETNASSTPSSPSSLGSISDDAPLDL</sequence>